<evidence type="ECO:0000313" key="11">
    <source>
        <dbReference type="EMBL" id="EFX85519.1"/>
    </source>
</evidence>
<accession>E9G4Q1</accession>
<organism evidence="11 12">
    <name type="scientific">Daphnia pulex</name>
    <name type="common">Water flea</name>
    <dbReference type="NCBI Taxonomy" id="6669"/>
    <lineage>
        <taxon>Eukaryota</taxon>
        <taxon>Metazoa</taxon>
        <taxon>Ecdysozoa</taxon>
        <taxon>Arthropoda</taxon>
        <taxon>Crustacea</taxon>
        <taxon>Branchiopoda</taxon>
        <taxon>Diplostraca</taxon>
        <taxon>Cladocera</taxon>
        <taxon>Anomopoda</taxon>
        <taxon>Daphniidae</taxon>
        <taxon>Daphnia</taxon>
    </lineage>
</organism>
<evidence type="ECO:0000256" key="8">
    <source>
        <dbReference type="ARBA" id="ARBA00023034"/>
    </source>
</evidence>
<gene>
    <name evidence="11" type="ORF">DAPPUDRAFT_98885</name>
</gene>
<dbReference type="Pfam" id="PF01762">
    <property type="entry name" value="Galactosyl_T"/>
    <property type="match status" value="1"/>
</dbReference>
<sequence>MDNNVGQQLIRKKIVLASNSCANPATNTVESPGETNKPEQVVDLTVISRDFFLYLSSHLRDTPYAGVQNYTNYIIAKSKLNPLPGVIPLRSDFGMVLHDVNYFRYPIEIPKCRNNNVAAHLNNVSSLFVAIISAPNYFEKRNVIRQTWLSYLQKQTDLNLAGFGFVVGLPEDQETRMKIEAENVEYNDILQIDMRDDYYNLTLKVVGLLNWINDRCSRVDFLLKVDDDVYVNVRNLREAMKNLNSSEQSVYGSVVYNPPQRAFKNLGGKWEVSLQDWPWNNYPPYFRGAAVLMPGSDISSLLAAAQTTPYFPFDDVYLTGLCTAKAGIKVRHSDSFFLGGAAETPEPCHVRTSVTWLTDSVTHLNKSHWAFYHFYQNVTQCFVVRLDGTNQTVDHEEAIDFPFSS</sequence>
<dbReference type="FunFam" id="3.90.550.50:FF:000071">
    <property type="entry name" value="Hexosyltransferase"/>
    <property type="match status" value="1"/>
</dbReference>
<keyword evidence="7" id="KW-1133">Transmembrane helix</keyword>
<dbReference type="GO" id="GO:0000139">
    <property type="term" value="C:Golgi membrane"/>
    <property type="evidence" value="ECO:0000318"/>
    <property type="project" value="GO_Central"/>
</dbReference>
<dbReference type="PANTHER" id="PTHR11214">
    <property type="entry name" value="BETA-1,3-N-ACETYLGLUCOSAMINYLTRANSFERASE"/>
    <property type="match status" value="1"/>
</dbReference>
<dbReference type="PANTHER" id="PTHR11214:SF334">
    <property type="entry name" value="HEXOSYLTRANSFERASE"/>
    <property type="match status" value="1"/>
</dbReference>
<keyword evidence="5" id="KW-0812">Transmembrane</keyword>
<comment type="subcellular location">
    <subcellularLocation>
        <location evidence="1 10">Golgi apparatus membrane</location>
        <topology evidence="1 10">Single-pass type II membrane protein</topology>
    </subcellularLocation>
</comment>
<protein>
    <recommendedName>
        <fullName evidence="10">Hexosyltransferase</fullName>
        <ecNumber evidence="10">2.4.1.-</ecNumber>
    </recommendedName>
</protein>
<dbReference type="AlphaFoldDB" id="E9G4Q1"/>
<keyword evidence="8 10" id="KW-0333">Golgi apparatus</keyword>
<evidence type="ECO:0000256" key="7">
    <source>
        <dbReference type="ARBA" id="ARBA00022989"/>
    </source>
</evidence>
<evidence type="ECO:0000256" key="6">
    <source>
        <dbReference type="ARBA" id="ARBA00022968"/>
    </source>
</evidence>
<dbReference type="EC" id="2.4.1.-" evidence="10"/>
<dbReference type="Proteomes" id="UP000000305">
    <property type="component" value="Unassembled WGS sequence"/>
</dbReference>
<evidence type="ECO:0000256" key="4">
    <source>
        <dbReference type="ARBA" id="ARBA00022679"/>
    </source>
</evidence>
<dbReference type="HOGENOM" id="CLU_036849_3_0_1"/>
<keyword evidence="12" id="KW-1185">Reference proteome</keyword>
<evidence type="ECO:0000256" key="9">
    <source>
        <dbReference type="ARBA" id="ARBA00023136"/>
    </source>
</evidence>
<evidence type="ECO:0000313" key="12">
    <source>
        <dbReference type="Proteomes" id="UP000000305"/>
    </source>
</evidence>
<proteinExistence type="inferred from homology"/>
<dbReference type="GO" id="GO:0016758">
    <property type="term" value="F:hexosyltransferase activity"/>
    <property type="evidence" value="ECO:0007669"/>
    <property type="project" value="InterPro"/>
</dbReference>
<keyword evidence="9" id="KW-0472">Membrane</keyword>
<evidence type="ECO:0000256" key="1">
    <source>
        <dbReference type="ARBA" id="ARBA00004323"/>
    </source>
</evidence>
<dbReference type="eggNOG" id="KOG2287">
    <property type="taxonomic scope" value="Eukaryota"/>
</dbReference>
<evidence type="ECO:0000256" key="5">
    <source>
        <dbReference type="ARBA" id="ARBA00022692"/>
    </source>
</evidence>
<dbReference type="InParanoid" id="E9G4Q1"/>
<evidence type="ECO:0000256" key="10">
    <source>
        <dbReference type="RuleBase" id="RU363063"/>
    </source>
</evidence>
<comment type="similarity">
    <text evidence="2 10">Belongs to the glycosyltransferase 31 family.</text>
</comment>
<dbReference type="KEGG" id="dpx:DAPPUDRAFT_98885"/>
<dbReference type="Gene3D" id="3.90.550.50">
    <property type="match status" value="1"/>
</dbReference>
<evidence type="ECO:0000256" key="3">
    <source>
        <dbReference type="ARBA" id="ARBA00022676"/>
    </source>
</evidence>
<dbReference type="PhylomeDB" id="E9G4Q1"/>
<reference evidence="11 12" key="1">
    <citation type="journal article" date="2011" name="Science">
        <title>The ecoresponsive genome of Daphnia pulex.</title>
        <authorList>
            <person name="Colbourne J.K."/>
            <person name="Pfrender M.E."/>
            <person name="Gilbert D."/>
            <person name="Thomas W.K."/>
            <person name="Tucker A."/>
            <person name="Oakley T.H."/>
            <person name="Tokishita S."/>
            <person name="Aerts A."/>
            <person name="Arnold G.J."/>
            <person name="Basu M.K."/>
            <person name="Bauer D.J."/>
            <person name="Caceres C.E."/>
            <person name="Carmel L."/>
            <person name="Casola C."/>
            <person name="Choi J.H."/>
            <person name="Detter J.C."/>
            <person name="Dong Q."/>
            <person name="Dusheyko S."/>
            <person name="Eads B.D."/>
            <person name="Frohlich T."/>
            <person name="Geiler-Samerotte K.A."/>
            <person name="Gerlach D."/>
            <person name="Hatcher P."/>
            <person name="Jogdeo S."/>
            <person name="Krijgsveld J."/>
            <person name="Kriventseva E.V."/>
            <person name="Kultz D."/>
            <person name="Laforsch C."/>
            <person name="Lindquist E."/>
            <person name="Lopez J."/>
            <person name="Manak J.R."/>
            <person name="Muller J."/>
            <person name="Pangilinan J."/>
            <person name="Patwardhan R.P."/>
            <person name="Pitluck S."/>
            <person name="Pritham E.J."/>
            <person name="Rechtsteiner A."/>
            <person name="Rho M."/>
            <person name="Rogozin I.B."/>
            <person name="Sakarya O."/>
            <person name="Salamov A."/>
            <person name="Schaack S."/>
            <person name="Shapiro H."/>
            <person name="Shiga Y."/>
            <person name="Skalitzky C."/>
            <person name="Smith Z."/>
            <person name="Souvorov A."/>
            <person name="Sung W."/>
            <person name="Tang Z."/>
            <person name="Tsuchiya D."/>
            <person name="Tu H."/>
            <person name="Vos H."/>
            <person name="Wang M."/>
            <person name="Wolf Y.I."/>
            <person name="Yamagata H."/>
            <person name="Yamada T."/>
            <person name="Ye Y."/>
            <person name="Shaw J.R."/>
            <person name="Andrews J."/>
            <person name="Crease T.J."/>
            <person name="Tang H."/>
            <person name="Lucas S.M."/>
            <person name="Robertson H.M."/>
            <person name="Bork P."/>
            <person name="Koonin E.V."/>
            <person name="Zdobnov E.M."/>
            <person name="Grigoriev I.V."/>
            <person name="Lynch M."/>
            <person name="Boore J.L."/>
        </authorList>
    </citation>
    <scope>NUCLEOTIDE SEQUENCE [LARGE SCALE GENOMIC DNA]</scope>
</reference>
<dbReference type="EMBL" id="GL732532">
    <property type="protein sequence ID" value="EFX85519.1"/>
    <property type="molecule type" value="Genomic_DNA"/>
</dbReference>
<evidence type="ECO:0000256" key="2">
    <source>
        <dbReference type="ARBA" id="ARBA00008661"/>
    </source>
</evidence>
<keyword evidence="6" id="KW-0735">Signal-anchor</keyword>
<dbReference type="GO" id="GO:0016757">
    <property type="term" value="F:glycosyltransferase activity"/>
    <property type="evidence" value="ECO:0000318"/>
    <property type="project" value="GO_Central"/>
</dbReference>
<dbReference type="OrthoDB" id="5957813at2759"/>
<dbReference type="GO" id="GO:0006493">
    <property type="term" value="P:protein O-linked glycosylation"/>
    <property type="evidence" value="ECO:0000318"/>
    <property type="project" value="GO_Central"/>
</dbReference>
<keyword evidence="4" id="KW-0808">Transferase</keyword>
<dbReference type="InterPro" id="IPR002659">
    <property type="entry name" value="Glyco_trans_31"/>
</dbReference>
<dbReference type="OMA" id="ATIHMAD"/>
<name>E9G4Q1_DAPPU</name>
<keyword evidence="3 10" id="KW-0328">Glycosyltransferase</keyword>